<feature type="compositionally biased region" description="Low complexity" evidence="1">
    <location>
        <begin position="185"/>
        <end position="200"/>
    </location>
</feature>
<accession>A0A409X9E2</accession>
<feature type="compositionally biased region" description="Polar residues" evidence="1">
    <location>
        <begin position="110"/>
        <end position="140"/>
    </location>
</feature>
<dbReference type="Proteomes" id="UP000284706">
    <property type="component" value="Unassembled WGS sequence"/>
</dbReference>
<proteinExistence type="predicted"/>
<sequence length="390" mass="43563">VLGEGLWPSHHVSPTHHTLLTEFQPVAHNLSPFPAQTTRFNHDQEIWRPHQYNSQYSYHQPAVPFPPSSAYPGPPSSNLGYHPNTTQHNARQRSEPQPQWLHHGPHPMNHSVSISTLQGRFQPHSNDSESAASTDETPFRQNDCHIPQNQYPSDIMRRRTEARLTSKRQARQRSRRDRQLDATGSSASPTSSNHPSLSPSPTDPARVHQPSSIDNMANIQAGLVIQSRQGTAQAPVDNAPPQSTTRNPEQTRRQHQDRSALLDREAERLYKQKSAKARRAGPTSSEGDLIERQVQHGEANGGSRPASQGSRKTLTKNKSRRTSEGQARRSKRTAPQAGPSTTTPTQKIGMKFQAYDPFEVRKKTSKAGGKRKADEDVPEGEPYTTITRHI</sequence>
<feature type="region of interest" description="Disordered" evidence="1">
    <location>
        <begin position="228"/>
        <end position="390"/>
    </location>
</feature>
<comment type="caution">
    <text evidence="2">The sequence shown here is derived from an EMBL/GenBank/DDBJ whole genome shotgun (WGS) entry which is preliminary data.</text>
</comment>
<protein>
    <submittedName>
        <fullName evidence="2">Uncharacterized protein</fullName>
    </submittedName>
</protein>
<evidence type="ECO:0000313" key="2">
    <source>
        <dbReference type="EMBL" id="PPQ87399.1"/>
    </source>
</evidence>
<dbReference type="EMBL" id="NHYE01003859">
    <property type="protein sequence ID" value="PPQ87399.1"/>
    <property type="molecule type" value="Genomic_DNA"/>
</dbReference>
<feature type="region of interest" description="Disordered" evidence="1">
    <location>
        <begin position="58"/>
        <end position="210"/>
    </location>
</feature>
<feature type="compositionally biased region" description="Basic residues" evidence="1">
    <location>
        <begin position="165"/>
        <end position="176"/>
    </location>
</feature>
<evidence type="ECO:0000256" key="1">
    <source>
        <dbReference type="SAM" id="MobiDB-lite"/>
    </source>
</evidence>
<feature type="compositionally biased region" description="Basic and acidic residues" evidence="1">
    <location>
        <begin position="155"/>
        <end position="164"/>
    </location>
</feature>
<name>A0A409X9E2_9AGAR</name>
<feature type="compositionally biased region" description="Basic and acidic residues" evidence="1">
    <location>
        <begin position="249"/>
        <end position="270"/>
    </location>
</feature>
<dbReference type="AlphaFoldDB" id="A0A409X9E2"/>
<feature type="non-terminal residue" evidence="2">
    <location>
        <position position="1"/>
    </location>
</feature>
<evidence type="ECO:0000313" key="3">
    <source>
        <dbReference type="Proteomes" id="UP000284706"/>
    </source>
</evidence>
<feature type="compositionally biased region" description="Pro residues" evidence="1">
    <location>
        <begin position="63"/>
        <end position="75"/>
    </location>
</feature>
<organism evidence="2 3">
    <name type="scientific">Gymnopilus dilepis</name>
    <dbReference type="NCBI Taxonomy" id="231916"/>
    <lineage>
        <taxon>Eukaryota</taxon>
        <taxon>Fungi</taxon>
        <taxon>Dikarya</taxon>
        <taxon>Basidiomycota</taxon>
        <taxon>Agaricomycotina</taxon>
        <taxon>Agaricomycetes</taxon>
        <taxon>Agaricomycetidae</taxon>
        <taxon>Agaricales</taxon>
        <taxon>Agaricineae</taxon>
        <taxon>Hymenogastraceae</taxon>
        <taxon>Gymnopilus</taxon>
    </lineage>
</organism>
<keyword evidence="3" id="KW-1185">Reference proteome</keyword>
<gene>
    <name evidence="2" type="ORF">CVT26_015492</name>
</gene>
<dbReference type="InParanoid" id="A0A409X9E2"/>
<reference evidence="2 3" key="1">
    <citation type="journal article" date="2018" name="Evol. Lett.">
        <title>Horizontal gene cluster transfer increased hallucinogenic mushroom diversity.</title>
        <authorList>
            <person name="Reynolds H.T."/>
            <person name="Vijayakumar V."/>
            <person name="Gluck-Thaler E."/>
            <person name="Korotkin H.B."/>
            <person name="Matheny P.B."/>
            <person name="Slot J.C."/>
        </authorList>
    </citation>
    <scope>NUCLEOTIDE SEQUENCE [LARGE SCALE GENOMIC DNA]</scope>
    <source>
        <strain evidence="2 3">SRW20</strain>
    </source>
</reference>